<sequence>MTTLSTLQETAREILADGKGILAADESTGTITKRLEAVGVESTEENRRRFRDLLFTTKDVEQRLGGVILYDETVRQDALDGTGMVETLRRRGIVPGIKVDAGAKDLAGFPGEKVTEGLDGLRERFAEYAALGLRFAKWRSVISVSEALPTPTAIEVNAHAQARYAALAQEAGLVPIVEPESIMDGDHGIDRSAEVTEQVLAATVEHLRRQRVALEGVLVKTNMVVSGYAGADQAGPDEVADRTVEVLRRTIPAAVPGIVFLSGGQDDAQANANLDAIARRGPQPWTISFSYARALQGRPMAVWAGAEENVAAAQDAFATRLRLTGAANRGDWSSEAERAAS</sequence>
<evidence type="ECO:0000256" key="6">
    <source>
        <dbReference type="ARBA" id="ARBA00023239"/>
    </source>
</evidence>
<evidence type="ECO:0000256" key="7">
    <source>
        <dbReference type="ARBA" id="ARBA00029799"/>
    </source>
</evidence>
<keyword evidence="10" id="KW-1185">Reference proteome</keyword>
<dbReference type="EC" id="4.1.2.13" evidence="4"/>
<evidence type="ECO:0000256" key="8">
    <source>
        <dbReference type="ARBA" id="ARBA00072515"/>
    </source>
</evidence>
<evidence type="ECO:0000256" key="2">
    <source>
        <dbReference type="ARBA" id="ARBA00004714"/>
    </source>
</evidence>
<dbReference type="GO" id="GO:0004332">
    <property type="term" value="F:fructose-bisphosphate aldolase activity"/>
    <property type="evidence" value="ECO:0007669"/>
    <property type="project" value="UniProtKB-EC"/>
</dbReference>
<proteinExistence type="inferred from homology"/>
<dbReference type="InterPro" id="IPR000741">
    <property type="entry name" value="FBA_I"/>
</dbReference>
<dbReference type="Gene3D" id="3.20.20.70">
    <property type="entry name" value="Aldolase class I"/>
    <property type="match status" value="1"/>
</dbReference>
<dbReference type="SUPFAM" id="SSF51569">
    <property type="entry name" value="Aldolase"/>
    <property type="match status" value="1"/>
</dbReference>
<organism evidence="9 10">
    <name type="scientific">Actinomycetospora cinnamomea</name>
    <dbReference type="NCBI Taxonomy" id="663609"/>
    <lineage>
        <taxon>Bacteria</taxon>
        <taxon>Bacillati</taxon>
        <taxon>Actinomycetota</taxon>
        <taxon>Actinomycetes</taxon>
        <taxon>Pseudonocardiales</taxon>
        <taxon>Pseudonocardiaceae</taxon>
        <taxon>Actinomycetospora</taxon>
    </lineage>
</organism>
<dbReference type="Pfam" id="PF00274">
    <property type="entry name" value="Glycolytic"/>
    <property type="match status" value="1"/>
</dbReference>
<dbReference type="NCBIfam" id="NF033379">
    <property type="entry name" value="FrucBisAld_I"/>
    <property type="match status" value="1"/>
</dbReference>
<name>A0A2U1FHQ2_9PSEU</name>
<accession>A0A2U1FHQ2</accession>
<dbReference type="InterPro" id="IPR013785">
    <property type="entry name" value="Aldolase_TIM"/>
</dbReference>
<reference evidence="9 10" key="1">
    <citation type="submission" date="2018-04" db="EMBL/GenBank/DDBJ databases">
        <title>Genomic Encyclopedia of Type Strains, Phase IV (KMG-IV): sequencing the most valuable type-strain genomes for metagenomic binning, comparative biology and taxonomic classification.</title>
        <authorList>
            <person name="Goeker M."/>
        </authorList>
    </citation>
    <scope>NUCLEOTIDE SEQUENCE [LARGE SCALE GENOMIC DNA]</scope>
    <source>
        <strain evidence="9 10">DSM 45771</strain>
    </source>
</reference>
<dbReference type="FunFam" id="3.20.20.70:FF:000140">
    <property type="entry name" value="Fructose-bisphosphate aldolase"/>
    <property type="match status" value="1"/>
</dbReference>
<evidence type="ECO:0000256" key="5">
    <source>
        <dbReference type="ARBA" id="ARBA00023152"/>
    </source>
</evidence>
<dbReference type="GO" id="GO:0006096">
    <property type="term" value="P:glycolytic process"/>
    <property type="evidence" value="ECO:0007669"/>
    <property type="project" value="UniProtKB-UniPathway"/>
</dbReference>
<protein>
    <recommendedName>
        <fullName evidence="8">Probable fructose-bisphosphate aldolase class 1</fullName>
        <ecNumber evidence="4">4.1.2.13</ecNumber>
    </recommendedName>
    <alternativeName>
        <fullName evidence="7">Fructose-bisphosphate aldolase class I</fullName>
    </alternativeName>
</protein>
<dbReference type="OrthoDB" id="9813469at2"/>
<comment type="catalytic activity">
    <reaction evidence="1">
        <text>beta-D-fructose 1,6-bisphosphate = D-glyceraldehyde 3-phosphate + dihydroxyacetone phosphate</text>
        <dbReference type="Rhea" id="RHEA:14729"/>
        <dbReference type="ChEBI" id="CHEBI:32966"/>
        <dbReference type="ChEBI" id="CHEBI:57642"/>
        <dbReference type="ChEBI" id="CHEBI:59776"/>
        <dbReference type="EC" id="4.1.2.13"/>
    </reaction>
</comment>
<comment type="caution">
    <text evidence="9">The sequence shown here is derived from an EMBL/GenBank/DDBJ whole genome shotgun (WGS) entry which is preliminary data.</text>
</comment>
<keyword evidence="5" id="KW-0324">Glycolysis</keyword>
<dbReference type="Proteomes" id="UP000245639">
    <property type="component" value="Unassembled WGS sequence"/>
</dbReference>
<evidence type="ECO:0000313" key="9">
    <source>
        <dbReference type="EMBL" id="PVZ11713.1"/>
    </source>
</evidence>
<gene>
    <name evidence="9" type="ORF">C8D89_10343</name>
</gene>
<evidence type="ECO:0000256" key="3">
    <source>
        <dbReference type="ARBA" id="ARBA00010387"/>
    </source>
</evidence>
<evidence type="ECO:0000256" key="1">
    <source>
        <dbReference type="ARBA" id="ARBA00000441"/>
    </source>
</evidence>
<comment type="pathway">
    <text evidence="2">Carbohydrate degradation; glycolysis; D-glyceraldehyde 3-phosphate and glycerone phosphate from D-glucose: step 4/4.</text>
</comment>
<dbReference type="AlphaFoldDB" id="A0A2U1FHQ2"/>
<evidence type="ECO:0000313" key="10">
    <source>
        <dbReference type="Proteomes" id="UP000245639"/>
    </source>
</evidence>
<keyword evidence="6" id="KW-0456">Lyase</keyword>
<dbReference type="PANTHER" id="PTHR11627">
    <property type="entry name" value="FRUCTOSE-BISPHOSPHATE ALDOLASE"/>
    <property type="match status" value="1"/>
</dbReference>
<comment type="similarity">
    <text evidence="3">Belongs to the class I fructose-bisphosphate aldolase family.</text>
</comment>
<dbReference type="EMBL" id="QEKW01000003">
    <property type="protein sequence ID" value="PVZ11713.1"/>
    <property type="molecule type" value="Genomic_DNA"/>
</dbReference>
<evidence type="ECO:0000256" key="4">
    <source>
        <dbReference type="ARBA" id="ARBA00013068"/>
    </source>
</evidence>
<dbReference type="UniPathway" id="UPA00109">
    <property type="reaction ID" value="UER00183"/>
</dbReference>
<dbReference type="RefSeq" id="WP_116707440.1">
    <property type="nucleotide sequence ID" value="NZ_QEKW01000003.1"/>
</dbReference>